<comment type="caution">
    <text evidence="9">The sequence shown here is derived from an EMBL/GenBank/DDBJ whole genome shotgun (WGS) entry which is preliminary data.</text>
</comment>
<keyword evidence="4" id="KW-0630">Potassium</keyword>
<dbReference type="EMBL" id="JAVRBK010000009">
    <property type="protein sequence ID" value="KAK5639312.1"/>
    <property type="molecule type" value="Genomic_DNA"/>
</dbReference>
<evidence type="ECO:0000256" key="1">
    <source>
        <dbReference type="ARBA" id="ARBA00004651"/>
    </source>
</evidence>
<proteinExistence type="predicted"/>
<evidence type="ECO:0000256" key="6">
    <source>
        <dbReference type="ARBA" id="ARBA00023303"/>
    </source>
</evidence>
<sequence length="292" mass="32784">MKYFVARKKFKEALKPYDVKDVIEQYSAGHVDLLGRVKNVQARLDQILGKQGSKAKDVYASKISLASRIVKVERQVDDIETKLDHLMELYVEDRRRFLALPIVCETSSEKNIIAKPIPPILKPRPILVEKLPSEPPSPTNKTFNEPISVSVTRRPMYRGFSDLGNRIKKRVTLSSPYDGEVVIVVPALDEPPSSLAYDSSAAGPVESRSITVEPMEMDIGSPKMVTESSDFPYSREGVHPANIDPFNNLTPAEIRITHDYSDDTHLATQETTVTDLHLLRPRTTTEKGNDRC</sequence>
<evidence type="ECO:0000259" key="8">
    <source>
        <dbReference type="Pfam" id="PF03520"/>
    </source>
</evidence>
<gene>
    <name evidence="9" type="ORF">RI129_011804</name>
</gene>
<dbReference type="Proteomes" id="UP001329430">
    <property type="component" value="Chromosome 9"/>
</dbReference>
<feature type="domain" description="Potassium channel voltage dependent KCNQ C-terminal" evidence="8">
    <location>
        <begin position="1"/>
        <end position="93"/>
    </location>
</feature>
<keyword evidence="10" id="KW-1185">Reference proteome</keyword>
<name>A0AAN7V0V2_9COLE</name>
<organism evidence="9 10">
    <name type="scientific">Pyrocoelia pectoralis</name>
    <dbReference type="NCBI Taxonomy" id="417401"/>
    <lineage>
        <taxon>Eukaryota</taxon>
        <taxon>Metazoa</taxon>
        <taxon>Ecdysozoa</taxon>
        <taxon>Arthropoda</taxon>
        <taxon>Hexapoda</taxon>
        <taxon>Insecta</taxon>
        <taxon>Pterygota</taxon>
        <taxon>Neoptera</taxon>
        <taxon>Endopterygota</taxon>
        <taxon>Coleoptera</taxon>
        <taxon>Polyphaga</taxon>
        <taxon>Elateriformia</taxon>
        <taxon>Elateroidea</taxon>
        <taxon>Lampyridae</taxon>
        <taxon>Lampyrinae</taxon>
        <taxon>Pyrocoelia</taxon>
    </lineage>
</organism>
<dbReference type="PANTHER" id="PTHR47735">
    <property type="entry name" value="POTASSIUM VOLTAGE-GATED CHANNEL SUBFAMILY KQT MEMBER 4"/>
    <property type="match status" value="1"/>
</dbReference>
<dbReference type="InterPro" id="IPR003937">
    <property type="entry name" value="K_chnl_volt-dep_KCNQ"/>
</dbReference>
<evidence type="ECO:0000313" key="10">
    <source>
        <dbReference type="Proteomes" id="UP001329430"/>
    </source>
</evidence>
<accession>A0AAN7V0V2</accession>
<dbReference type="Pfam" id="PF03520">
    <property type="entry name" value="KCNQ_channel"/>
    <property type="match status" value="1"/>
</dbReference>
<reference evidence="9 10" key="1">
    <citation type="journal article" date="2024" name="Insects">
        <title>An Improved Chromosome-Level Genome Assembly of the Firefly Pyrocoelia pectoralis.</title>
        <authorList>
            <person name="Fu X."/>
            <person name="Meyer-Rochow V.B."/>
            <person name="Ballantyne L."/>
            <person name="Zhu X."/>
        </authorList>
    </citation>
    <scope>NUCLEOTIDE SEQUENCE [LARGE SCALE GENOMIC DNA]</scope>
    <source>
        <strain evidence="9">XCY_ONT2</strain>
    </source>
</reference>
<comment type="catalytic activity">
    <reaction evidence="7">
        <text>K(+)(in) = K(+)(out)</text>
        <dbReference type="Rhea" id="RHEA:29463"/>
        <dbReference type="ChEBI" id="CHEBI:29103"/>
    </reaction>
</comment>
<dbReference type="PANTHER" id="PTHR47735:SF9">
    <property type="entry name" value="POTASSIUM VOLTAGE-GATED CHANNEL SUBFAMILY KQT MEMBER 4-LIKE ISOFORM X1"/>
    <property type="match status" value="1"/>
</dbReference>
<keyword evidence="5" id="KW-0406">Ion transport</keyword>
<evidence type="ECO:0000256" key="5">
    <source>
        <dbReference type="ARBA" id="ARBA00023065"/>
    </source>
</evidence>
<dbReference type="AlphaFoldDB" id="A0AAN7V0V2"/>
<keyword evidence="2" id="KW-0813">Transport</keyword>
<dbReference type="InterPro" id="IPR013821">
    <property type="entry name" value="K_chnl_volt-dep_KCNQ_C"/>
</dbReference>
<evidence type="ECO:0000313" key="9">
    <source>
        <dbReference type="EMBL" id="KAK5639312.1"/>
    </source>
</evidence>
<keyword evidence="6" id="KW-0407">Ion channel</keyword>
<evidence type="ECO:0000256" key="4">
    <source>
        <dbReference type="ARBA" id="ARBA00022958"/>
    </source>
</evidence>
<dbReference type="GO" id="GO:0005249">
    <property type="term" value="F:voltage-gated potassium channel activity"/>
    <property type="evidence" value="ECO:0007669"/>
    <property type="project" value="InterPro"/>
</dbReference>
<comment type="subcellular location">
    <subcellularLocation>
        <location evidence="1">Cell membrane</location>
        <topology evidence="1">Multi-pass membrane protein</topology>
    </subcellularLocation>
</comment>
<evidence type="ECO:0000256" key="2">
    <source>
        <dbReference type="ARBA" id="ARBA00022448"/>
    </source>
</evidence>
<protein>
    <recommendedName>
        <fullName evidence="8">Potassium channel voltage dependent KCNQ C-terminal domain-containing protein</fullName>
    </recommendedName>
</protein>
<evidence type="ECO:0000256" key="7">
    <source>
        <dbReference type="ARBA" id="ARBA00034430"/>
    </source>
</evidence>
<dbReference type="GO" id="GO:0008076">
    <property type="term" value="C:voltage-gated potassium channel complex"/>
    <property type="evidence" value="ECO:0007669"/>
    <property type="project" value="TreeGrafter"/>
</dbReference>
<evidence type="ECO:0000256" key="3">
    <source>
        <dbReference type="ARBA" id="ARBA00022475"/>
    </source>
</evidence>
<keyword evidence="3" id="KW-0472">Membrane</keyword>
<keyword evidence="3" id="KW-1003">Cell membrane</keyword>